<sequence length="34" mass="3791">MVARAQSLATYDPEDLDVIQRLRKIPLAHKSPAS</sequence>
<protein>
    <submittedName>
        <fullName evidence="1">Uncharacterized protein</fullName>
    </submittedName>
</protein>
<dbReference type="EMBL" id="AMCI01003985">
    <property type="protein sequence ID" value="EJW99045.1"/>
    <property type="molecule type" value="Genomic_DNA"/>
</dbReference>
<name>J9CGB5_9ZZZZ</name>
<reference evidence="1" key="1">
    <citation type="journal article" date="2012" name="PLoS ONE">
        <title>Gene sets for utilization of primary and secondary nutrition supplies in the distal gut of endangered iberian lynx.</title>
        <authorList>
            <person name="Alcaide M."/>
            <person name="Messina E."/>
            <person name="Richter M."/>
            <person name="Bargiela R."/>
            <person name="Peplies J."/>
            <person name="Huws S.A."/>
            <person name="Newbold C.J."/>
            <person name="Golyshin P.N."/>
            <person name="Simon M.A."/>
            <person name="Lopez G."/>
            <person name="Yakimov M.M."/>
            <person name="Ferrer M."/>
        </authorList>
    </citation>
    <scope>NUCLEOTIDE SEQUENCE</scope>
</reference>
<gene>
    <name evidence="1" type="ORF">EVA_12848</name>
</gene>
<comment type="caution">
    <text evidence="1">The sequence shown here is derived from an EMBL/GenBank/DDBJ whole genome shotgun (WGS) entry which is preliminary data.</text>
</comment>
<accession>J9CGB5</accession>
<dbReference type="AlphaFoldDB" id="J9CGB5"/>
<evidence type="ECO:0000313" key="1">
    <source>
        <dbReference type="EMBL" id="EJW99045.1"/>
    </source>
</evidence>
<proteinExistence type="predicted"/>
<organism evidence="1">
    <name type="scientific">gut metagenome</name>
    <dbReference type="NCBI Taxonomy" id="749906"/>
    <lineage>
        <taxon>unclassified sequences</taxon>
        <taxon>metagenomes</taxon>
        <taxon>organismal metagenomes</taxon>
    </lineage>
</organism>